<dbReference type="PIRSF" id="PIRSF002849">
    <property type="entry name" value="AAA_ATPase_chaperone_MoxR_prd"/>
    <property type="match status" value="1"/>
</dbReference>
<reference evidence="3 4" key="1">
    <citation type="submission" date="2016-10" db="EMBL/GenBank/DDBJ databases">
        <authorList>
            <person name="de Groot N.N."/>
        </authorList>
    </citation>
    <scope>NUCLEOTIDE SEQUENCE [LARGE SCALE GENOMIC DNA]</scope>
    <source>
        <strain evidence="3 4">CGMCC 1.5012</strain>
    </source>
</reference>
<dbReference type="PANTHER" id="PTHR42759:SF5">
    <property type="entry name" value="METHANOL DEHYDROGENASE REGULATOR"/>
    <property type="match status" value="1"/>
</dbReference>
<feature type="domain" description="ChlI/MoxR AAA lid" evidence="2">
    <location>
        <begin position="234"/>
        <end position="306"/>
    </location>
</feature>
<evidence type="ECO:0000259" key="2">
    <source>
        <dbReference type="Pfam" id="PF17863"/>
    </source>
</evidence>
<dbReference type="GO" id="GO:0005524">
    <property type="term" value="F:ATP binding"/>
    <property type="evidence" value="ECO:0007669"/>
    <property type="project" value="InterPro"/>
</dbReference>
<proteinExistence type="predicted"/>
<dbReference type="SUPFAM" id="SSF52540">
    <property type="entry name" value="P-loop containing nucleoside triphosphate hydrolases"/>
    <property type="match status" value="1"/>
</dbReference>
<dbReference type="EMBL" id="FNID01000038">
    <property type="protein sequence ID" value="SDN90251.1"/>
    <property type="molecule type" value="Genomic_DNA"/>
</dbReference>
<dbReference type="InterPro" id="IPR027417">
    <property type="entry name" value="P-loop_NTPase"/>
</dbReference>
<gene>
    <name evidence="3" type="ORF">SAMN05192585_13817</name>
</gene>
<evidence type="ECO:0000313" key="3">
    <source>
        <dbReference type="EMBL" id="SDN90251.1"/>
    </source>
</evidence>
<name>A0A1H0F6Q1_9FIRM</name>
<protein>
    <submittedName>
        <fullName evidence="3">MoxR-like ATPase</fullName>
    </submittedName>
</protein>
<evidence type="ECO:0000313" key="4">
    <source>
        <dbReference type="Proteomes" id="UP000199182"/>
    </source>
</evidence>
<dbReference type="InterPro" id="IPR050764">
    <property type="entry name" value="CbbQ/NirQ/NorQ/GpvN"/>
</dbReference>
<feature type="domain" description="ATPase AAA-3" evidence="1">
    <location>
        <begin position="41"/>
        <end position="170"/>
    </location>
</feature>
<dbReference type="InterPro" id="IPR041628">
    <property type="entry name" value="ChlI/MoxR_AAA_lid"/>
</dbReference>
<dbReference type="RefSeq" id="WP_092642687.1">
    <property type="nucleotide sequence ID" value="NZ_FNID01000038.1"/>
</dbReference>
<evidence type="ECO:0000259" key="1">
    <source>
        <dbReference type="Pfam" id="PF07726"/>
    </source>
</evidence>
<dbReference type="STRING" id="258515.SAMN05192585_13817"/>
<dbReference type="CDD" id="cd00009">
    <property type="entry name" value="AAA"/>
    <property type="match status" value="1"/>
</dbReference>
<dbReference type="Pfam" id="PF17863">
    <property type="entry name" value="AAA_lid_2"/>
    <property type="match status" value="1"/>
</dbReference>
<organism evidence="3 4">
    <name type="scientific">Acetanaerobacterium elongatum</name>
    <dbReference type="NCBI Taxonomy" id="258515"/>
    <lineage>
        <taxon>Bacteria</taxon>
        <taxon>Bacillati</taxon>
        <taxon>Bacillota</taxon>
        <taxon>Clostridia</taxon>
        <taxon>Eubacteriales</taxon>
        <taxon>Oscillospiraceae</taxon>
        <taxon>Acetanaerobacterium</taxon>
    </lineage>
</organism>
<dbReference type="Proteomes" id="UP000199182">
    <property type="component" value="Unassembled WGS sequence"/>
</dbReference>
<keyword evidence="4" id="KW-1185">Reference proteome</keyword>
<dbReference type="OrthoDB" id="9808397at2"/>
<dbReference type="Gene3D" id="3.40.50.300">
    <property type="entry name" value="P-loop containing nucleotide triphosphate hydrolases"/>
    <property type="match status" value="1"/>
</dbReference>
<accession>A0A1H0F6Q1</accession>
<dbReference type="Gene3D" id="1.10.8.80">
    <property type="entry name" value="Magnesium chelatase subunit I, C-Terminal domain"/>
    <property type="match status" value="1"/>
</dbReference>
<dbReference type="Pfam" id="PF07726">
    <property type="entry name" value="AAA_3"/>
    <property type="match status" value="1"/>
</dbReference>
<dbReference type="GO" id="GO:0016887">
    <property type="term" value="F:ATP hydrolysis activity"/>
    <property type="evidence" value="ECO:0007669"/>
    <property type="project" value="InterPro"/>
</dbReference>
<dbReference type="AlphaFoldDB" id="A0A1H0F6Q1"/>
<dbReference type="PANTHER" id="PTHR42759">
    <property type="entry name" value="MOXR FAMILY PROTEIN"/>
    <property type="match status" value="1"/>
</dbReference>
<sequence length="316" mass="34880">MEATRNTEQIIESVRKSIETVLIGKREAIDMALITLISGGHLLIEDVPGLGKTTLASALARSTGCSFKRVQFTPDVLPSDITGYTLLNMKTGEQEVHHGAIMSQLVLADEINRTSPKTQSSLLEAMQEHQVTIDGVSYPLPEPFMVIATQNPVELTGTYPLPEAQLDRFFIRVSLGYPNRSEEVDILESRCREEPHLQVKAAATPQEILFLQQQVKNITCSRAVMQYIVDIADKTRKNEQLSLGVSPRGSLALMHACMAYALLKGRTFVLPDDVKLLAVPVLAHRLVLQMQASFQNKSAEAVLRDILRTVPVPVVS</sequence>
<dbReference type="InterPro" id="IPR011703">
    <property type="entry name" value="ATPase_AAA-3"/>
</dbReference>